<reference evidence="2" key="1">
    <citation type="submission" date="2022-08" db="EMBL/GenBank/DDBJ databases">
        <authorList>
            <person name="Marques A."/>
        </authorList>
    </citation>
    <scope>NUCLEOTIDE SEQUENCE</scope>
    <source>
        <strain evidence="2">RhyPub2mFocal</strain>
        <tissue evidence="2">Leaves</tissue>
    </source>
</reference>
<dbReference type="CDD" id="cd09917">
    <property type="entry name" value="F-box_SF"/>
    <property type="match status" value="1"/>
</dbReference>
<feature type="domain" description="F-box" evidence="1">
    <location>
        <begin position="16"/>
        <end position="66"/>
    </location>
</feature>
<dbReference type="PROSITE" id="PS50181">
    <property type="entry name" value="FBOX"/>
    <property type="match status" value="1"/>
</dbReference>
<organism evidence="2 3">
    <name type="scientific">Rhynchospora pubera</name>
    <dbReference type="NCBI Taxonomy" id="906938"/>
    <lineage>
        <taxon>Eukaryota</taxon>
        <taxon>Viridiplantae</taxon>
        <taxon>Streptophyta</taxon>
        <taxon>Embryophyta</taxon>
        <taxon>Tracheophyta</taxon>
        <taxon>Spermatophyta</taxon>
        <taxon>Magnoliopsida</taxon>
        <taxon>Liliopsida</taxon>
        <taxon>Poales</taxon>
        <taxon>Cyperaceae</taxon>
        <taxon>Cyperoideae</taxon>
        <taxon>Rhynchosporeae</taxon>
        <taxon>Rhynchospora</taxon>
    </lineage>
</organism>
<accession>A0AAV8CFV3</accession>
<evidence type="ECO:0000313" key="3">
    <source>
        <dbReference type="Proteomes" id="UP001140206"/>
    </source>
</evidence>
<evidence type="ECO:0000259" key="1">
    <source>
        <dbReference type="PROSITE" id="PS50181"/>
    </source>
</evidence>
<comment type="caution">
    <text evidence="2">The sequence shown here is derived from an EMBL/GenBank/DDBJ whole genome shotgun (WGS) entry which is preliminary data.</text>
</comment>
<keyword evidence="3" id="KW-1185">Reference proteome</keyword>
<dbReference type="InterPro" id="IPR036047">
    <property type="entry name" value="F-box-like_dom_sf"/>
</dbReference>
<dbReference type="EMBL" id="JAMFTS010000005">
    <property type="protein sequence ID" value="KAJ4752873.1"/>
    <property type="molecule type" value="Genomic_DNA"/>
</dbReference>
<name>A0AAV8CFV3_9POAL</name>
<dbReference type="InterPro" id="IPR050942">
    <property type="entry name" value="F-box_BR-signaling"/>
</dbReference>
<dbReference type="Pfam" id="PF00646">
    <property type="entry name" value="F-box"/>
    <property type="match status" value="1"/>
</dbReference>
<protein>
    <submittedName>
        <fullName evidence="2">F-box family protein</fullName>
    </submittedName>
</protein>
<dbReference type="PANTHER" id="PTHR44259">
    <property type="entry name" value="OS07G0183000 PROTEIN-RELATED"/>
    <property type="match status" value="1"/>
</dbReference>
<dbReference type="AlphaFoldDB" id="A0AAV8CFV3"/>
<dbReference type="PANTHER" id="PTHR44259:SF114">
    <property type="entry name" value="OS06G0707300 PROTEIN"/>
    <property type="match status" value="1"/>
</dbReference>
<dbReference type="SUPFAM" id="SSF81383">
    <property type="entry name" value="F-box domain"/>
    <property type="match status" value="1"/>
</dbReference>
<dbReference type="Proteomes" id="UP001140206">
    <property type="component" value="Chromosome 5"/>
</dbReference>
<gene>
    <name evidence="2" type="ORF">LUZ62_087278</name>
</gene>
<dbReference type="InterPro" id="IPR005174">
    <property type="entry name" value="KIB1-4_b-propeller"/>
</dbReference>
<proteinExistence type="predicted"/>
<evidence type="ECO:0000313" key="2">
    <source>
        <dbReference type="EMBL" id="KAJ4752873.1"/>
    </source>
</evidence>
<dbReference type="InterPro" id="IPR001810">
    <property type="entry name" value="F-box_dom"/>
</dbReference>
<dbReference type="Pfam" id="PF03478">
    <property type="entry name" value="Beta-prop_KIB1-4"/>
    <property type="match status" value="1"/>
</dbReference>
<sequence>MITEIQGHNHKLMKCSSSWVNLPPELLTTILDRLDISSSIRLAAVCTSLAATIRTCLPATPPYRPDKPIPWLLLSAQKSKTGPNPNRTILTFYDLPTSTSYSVPTSIPSLNTHRWLSSKKGWLLTCDPQSRLHIIKPLTGTHILLPSKGIETKLRHKVTLCHTPDCASGFLVVGLIQHQTLVFMKAGDKRWTTINASEKRSYEDVVVYQEKLYALTSESLCCWDIVDIGFSFKGETQISQVSNSNTCWLRQLMEWRGELLMMSMHKDQTSQVKLHRLNLRDPAHSHLLSPVRSIGDDALFIGTNYSFVVQTSGLNNVQGNCIYFTSDVCQSYYGAEEFHSKCAFRVFDRGQETYMPCSPPGSPVHLPLPICWFQPQ</sequence>